<reference evidence="1" key="1">
    <citation type="submission" date="2022-01" db="EMBL/GenBank/DDBJ databases">
        <authorList>
            <person name="Criscuolo A."/>
        </authorList>
    </citation>
    <scope>NUCLEOTIDE SEQUENCE</scope>
    <source>
        <strain evidence="1">CIP111893</strain>
    </source>
</reference>
<proteinExistence type="predicted"/>
<gene>
    <name evidence="1" type="ORF">PAECIP111893_04918</name>
</gene>
<dbReference type="RefSeq" id="WP_236346532.1">
    <property type="nucleotide sequence ID" value="NZ_CAKMMF010000040.1"/>
</dbReference>
<organism evidence="1 2">
    <name type="scientific">Paenibacillus plantiphilus</name>
    <dbReference type="NCBI Taxonomy" id="2905650"/>
    <lineage>
        <taxon>Bacteria</taxon>
        <taxon>Bacillati</taxon>
        <taxon>Bacillota</taxon>
        <taxon>Bacilli</taxon>
        <taxon>Bacillales</taxon>
        <taxon>Paenibacillaceae</taxon>
        <taxon>Paenibacillus</taxon>
    </lineage>
</organism>
<name>A0ABM9CS17_9BACL</name>
<evidence type="ECO:0000313" key="2">
    <source>
        <dbReference type="Proteomes" id="UP000838686"/>
    </source>
</evidence>
<evidence type="ECO:0000313" key="1">
    <source>
        <dbReference type="EMBL" id="CAH1222841.1"/>
    </source>
</evidence>
<accession>A0ABM9CS17</accession>
<sequence>MYLNGQLIFDDVHFDDHRECHVPIQIYLHREHSDIGFIEQFCSNFIKVNNIFYDRKEYTFVSRPGY</sequence>
<dbReference type="Proteomes" id="UP000838686">
    <property type="component" value="Unassembled WGS sequence"/>
</dbReference>
<protein>
    <submittedName>
        <fullName evidence="1">Uncharacterized protein</fullName>
    </submittedName>
</protein>
<keyword evidence="2" id="KW-1185">Reference proteome</keyword>
<dbReference type="EMBL" id="CAKMMF010000040">
    <property type="protein sequence ID" value="CAH1222841.1"/>
    <property type="molecule type" value="Genomic_DNA"/>
</dbReference>
<comment type="caution">
    <text evidence="1">The sequence shown here is derived from an EMBL/GenBank/DDBJ whole genome shotgun (WGS) entry which is preliminary data.</text>
</comment>